<protein>
    <recommendedName>
        <fullName evidence="2">Secretion system C-terminal sorting domain-containing protein</fullName>
    </recommendedName>
</protein>
<dbReference type="AlphaFoldDB" id="A0A2S7WRP9"/>
<feature type="domain" description="Secretion system C-terminal sorting" evidence="2">
    <location>
        <begin position="296"/>
        <end position="369"/>
    </location>
</feature>
<keyword evidence="4" id="KW-1185">Reference proteome</keyword>
<dbReference type="Proteomes" id="UP000238882">
    <property type="component" value="Unassembled WGS sequence"/>
</dbReference>
<evidence type="ECO:0000313" key="3">
    <source>
        <dbReference type="EMBL" id="PQJ80269.1"/>
    </source>
</evidence>
<reference evidence="3 4" key="1">
    <citation type="submission" date="2016-12" db="EMBL/GenBank/DDBJ databases">
        <title>Trade-off between light-utilization and light-protection in marine flavobacteria.</title>
        <authorList>
            <person name="Kumagai Y."/>
            <person name="Yoshizawa S."/>
            <person name="Kogure K."/>
            <person name="Iwasaki W."/>
        </authorList>
    </citation>
    <scope>NUCLEOTIDE SEQUENCE [LARGE SCALE GENOMIC DNA]</scope>
    <source>
        <strain evidence="3 4">NBRC 108759</strain>
    </source>
</reference>
<proteinExistence type="predicted"/>
<sequence>MINSIQAIVLAIGSSNLKSANLSKPKYFKRTYNHFEVNKNANIVKKEDDIEITFEDFTNHFEIGKQRIVSVTSGSVSMDIGKISSGVKETWVLPNLSSVNGYKAFTVEQESAIGTKLYNIAEYGTHHLSSTSSNTKELYDLTTGDLFFIGYSTIEDGDFVAYQYDQTKAPIPIKIGLEFKSIVKLEDDDNSSNYVQYTDTYYVIGQGTLQTFDDGDAEAMKMIYREEEKEFENNIEISHRERYKLVFYSKKGHYVTAEITDPWNSEDTVNLENMIYQKLAGKTASVNDELLTDITIFPNPIATGATLTIDSKISLKNHIVDIYNTNGQKVSSLPFAEKNSNQYETTISNNLAEGIYFYKIHDKKGSFIKNGKLLIK</sequence>
<dbReference type="Pfam" id="PF18962">
    <property type="entry name" value="Por_Secre_tail"/>
    <property type="match status" value="1"/>
</dbReference>
<gene>
    <name evidence="3" type="ORF">BTO18_14250</name>
</gene>
<name>A0A2S7WRP9_9FLAO</name>
<accession>A0A2S7WRP9</accession>
<keyword evidence="1" id="KW-0732">Signal</keyword>
<dbReference type="EMBL" id="MSCN01000001">
    <property type="protein sequence ID" value="PQJ80269.1"/>
    <property type="molecule type" value="Genomic_DNA"/>
</dbReference>
<evidence type="ECO:0000313" key="4">
    <source>
        <dbReference type="Proteomes" id="UP000238882"/>
    </source>
</evidence>
<comment type="caution">
    <text evidence="3">The sequence shown here is derived from an EMBL/GenBank/DDBJ whole genome shotgun (WGS) entry which is preliminary data.</text>
</comment>
<dbReference type="NCBIfam" id="TIGR04183">
    <property type="entry name" value="Por_Secre_tail"/>
    <property type="match status" value="1"/>
</dbReference>
<evidence type="ECO:0000259" key="2">
    <source>
        <dbReference type="Pfam" id="PF18962"/>
    </source>
</evidence>
<dbReference type="InterPro" id="IPR026444">
    <property type="entry name" value="Secre_tail"/>
</dbReference>
<evidence type="ECO:0000256" key="1">
    <source>
        <dbReference type="ARBA" id="ARBA00022729"/>
    </source>
</evidence>
<organism evidence="3 4">
    <name type="scientific">Polaribacter porphyrae</name>
    <dbReference type="NCBI Taxonomy" id="1137780"/>
    <lineage>
        <taxon>Bacteria</taxon>
        <taxon>Pseudomonadati</taxon>
        <taxon>Bacteroidota</taxon>
        <taxon>Flavobacteriia</taxon>
        <taxon>Flavobacteriales</taxon>
        <taxon>Flavobacteriaceae</taxon>
    </lineage>
</organism>